<name>A0A4Q4S5T2_9PLEO</name>
<gene>
    <name evidence="1" type="ORF">AA0113_g5333</name>
</gene>
<keyword evidence="2" id="KW-1185">Reference proteome</keyword>
<evidence type="ECO:0000313" key="1">
    <source>
        <dbReference type="EMBL" id="RYO65345.1"/>
    </source>
</evidence>
<protein>
    <recommendedName>
        <fullName evidence="3">C3H1-type domain-containing protein</fullName>
    </recommendedName>
</protein>
<dbReference type="AlphaFoldDB" id="A0A4Q4S5T2"/>
<accession>A0A4Q4S5T2</accession>
<evidence type="ECO:0000313" key="2">
    <source>
        <dbReference type="Proteomes" id="UP000293823"/>
    </source>
</evidence>
<sequence length="96" mass="10155">MDSSMSGMGGMGGPKFTQSEAVGQQVCHQWPLGQCKFGSGEGGCAREHPPNLSPHQTKELPDFVISNEPGKACHRCLNLGIEASLLLLSVAVLFKS</sequence>
<reference evidence="2" key="1">
    <citation type="journal article" date="2019" name="bioRxiv">
        <title>Genomics, evolutionary history and diagnostics of the Alternaria alternata species group including apple and Asian pear pathotypes.</title>
        <authorList>
            <person name="Armitage A.D."/>
            <person name="Cockerton H.M."/>
            <person name="Sreenivasaprasad S."/>
            <person name="Woodhall J.W."/>
            <person name="Lane C.R."/>
            <person name="Harrison R.J."/>
            <person name="Clarkson J.P."/>
        </authorList>
    </citation>
    <scope>NUCLEOTIDE SEQUENCE [LARGE SCALE GENOMIC DNA]</scope>
    <source>
        <strain evidence="2">RGR 97.0016</strain>
    </source>
</reference>
<dbReference type="EMBL" id="PEJP01000018">
    <property type="protein sequence ID" value="RYO65345.1"/>
    <property type="molecule type" value="Genomic_DNA"/>
</dbReference>
<comment type="caution">
    <text evidence="1">The sequence shown here is derived from an EMBL/GenBank/DDBJ whole genome shotgun (WGS) entry which is preliminary data.</text>
</comment>
<evidence type="ECO:0008006" key="3">
    <source>
        <dbReference type="Google" id="ProtNLM"/>
    </source>
</evidence>
<dbReference type="OrthoDB" id="1914176at2759"/>
<proteinExistence type="predicted"/>
<dbReference type="Proteomes" id="UP000293823">
    <property type="component" value="Unassembled WGS sequence"/>
</dbReference>
<organism evidence="1 2">
    <name type="scientific">Alternaria arborescens</name>
    <dbReference type="NCBI Taxonomy" id="156630"/>
    <lineage>
        <taxon>Eukaryota</taxon>
        <taxon>Fungi</taxon>
        <taxon>Dikarya</taxon>
        <taxon>Ascomycota</taxon>
        <taxon>Pezizomycotina</taxon>
        <taxon>Dothideomycetes</taxon>
        <taxon>Pleosporomycetidae</taxon>
        <taxon>Pleosporales</taxon>
        <taxon>Pleosporineae</taxon>
        <taxon>Pleosporaceae</taxon>
        <taxon>Alternaria</taxon>
        <taxon>Alternaria sect. Alternaria</taxon>
    </lineage>
</organism>